<dbReference type="AlphaFoldDB" id="A0A3B3V6K8"/>
<evidence type="ECO:0000313" key="2">
    <source>
        <dbReference type="Proteomes" id="UP000261500"/>
    </source>
</evidence>
<name>A0A3B3V6K8_9TELE</name>
<sequence>MLSNVPARELNLKRVLIFHHYGEPKHSSKSAKEWLRQKKIKVLFKLLSLNATLTGSSSNVKSLQ</sequence>
<evidence type="ECO:0000313" key="1">
    <source>
        <dbReference type="Ensembl" id="ENSPLAP00000021415.1"/>
    </source>
</evidence>
<reference evidence="1" key="2">
    <citation type="submission" date="2025-09" db="UniProtKB">
        <authorList>
            <consortium name="Ensembl"/>
        </authorList>
    </citation>
    <scope>IDENTIFICATION</scope>
</reference>
<organism evidence="1 2">
    <name type="scientific">Poecilia latipinna</name>
    <name type="common">sailfin molly</name>
    <dbReference type="NCBI Taxonomy" id="48699"/>
    <lineage>
        <taxon>Eukaryota</taxon>
        <taxon>Metazoa</taxon>
        <taxon>Chordata</taxon>
        <taxon>Craniata</taxon>
        <taxon>Vertebrata</taxon>
        <taxon>Euteleostomi</taxon>
        <taxon>Actinopterygii</taxon>
        <taxon>Neopterygii</taxon>
        <taxon>Teleostei</taxon>
        <taxon>Neoteleostei</taxon>
        <taxon>Acanthomorphata</taxon>
        <taxon>Ovalentaria</taxon>
        <taxon>Atherinomorphae</taxon>
        <taxon>Cyprinodontiformes</taxon>
        <taxon>Poeciliidae</taxon>
        <taxon>Poeciliinae</taxon>
        <taxon>Poecilia</taxon>
    </lineage>
</organism>
<reference evidence="1" key="1">
    <citation type="submission" date="2025-08" db="UniProtKB">
        <authorList>
            <consortium name="Ensembl"/>
        </authorList>
    </citation>
    <scope>IDENTIFICATION</scope>
</reference>
<keyword evidence="2" id="KW-1185">Reference proteome</keyword>
<dbReference type="Ensembl" id="ENSPLAT00000011079.1">
    <property type="protein sequence ID" value="ENSPLAP00000021415.1"/>
    <property type="gene ID" value="ENSPLAG00000005118.1"/>
</dbReference>
<dbReference type="Proteomes" id="UP000261500">
    <property type="component" value="Unplaced"/>
</dbReference>
<accession>A0A3B3V6K8</accession>
<proteinExistence type="predicted"/>
<protein>
    <submittedName>
        <fullName evidence="1">Uncharacterized protein</fullName>
    </submittedName>
</protein>